<dbReference type="CDD" id="cd02440">
    <property type="entry name" value="AdoMet_MTases"/>
    <property type="match status" value="1"/>
</dbReference>
<dbReference type="SUPFAM" id="SSF53335">
    <property type="entry name" value="S-adenosyl-L-methionine-dependent methyltransferases"/>
    <property type="match status" value="1"/>
</dbReference>
<evidence type="ECO:0000256" key="7">
    <source>
        <dbReference type="ARBA" id="ARBA00022691"/>
    </source>
</evidence>
<accession>A0ABV7FSE8</accession>
<dbReference type="PANTHER" id="PTHR43542">
    <property type="entry name" value="METHYLTRANSFERASE"/>
    <property type="match status" value="1"/>
</dbReference>
<name>A0ABV7FSE8_9ALTE</name>
<evidence type="ECO:0000256" key="3">
    <source>
        <dbReference type="ARBA" id="ARBA00012141"/>
    </source>
</evidence>
<keyword evidence="5 9" id="KW-0489">Methyltransferase</keyword>
<dbReference type="InterPro" id="IPR004398">
    <property type="entry name" value="RNA_MeTrfase_RsmD"/>
</dbReference>
<dbReference type="PANTHER" id="PTHR43542:SF1">
    <property type="entry name" value="METHYLTRANSFERASE"/>
    <property type="match status" value="1"/>
</dbReference>
<dbReference type="RefSeq" id="WP_376920502.1">
    <property type="nucleotide sequence ID" value="NZ_JBHRSW010000021.1"/>
</dbReference>
<dbReference type="Gene3D" id="3.40.50.150">
    <property type="entry name" value="Vaccinia Virus protein VP39"/>
    <property type="match status" value="1"/>
</dbReference>
<dbReference type="NCBIfam" id="TIGR00095">
    <property type="entry name" value="16S rRNA (guanine(966)-N(2))-methyltransferase RsmD"/>
    <property type="match status" value="1"/>
</dbReference>
<evidence type="ECO:0000256" key="2">
    <source>
        <dbReference type="ARBA" id="ARBA00005269"/>
    </source>
</evidence>
<dbReference type="Proteomes" id="UP001595478">
    <property type="component" value="Unassembled WGS sequence"/>
</dbReference>
<keyword evidence="9" id="KW-0698">rRNA processing</keyword>
<evidence type="ECO:0000256" key="1">
    <source>
        <dbReference type="ARBA" id="ARBA00002649"/>
    </source>
</evidence>
<evidence type="ECO:0000313" key="10">
    <source>
        <dbReference type="EMBL" id="MFC3122371.1"/>
    </source>
</evidence>
<protein>
    <recommendedName>
        <fullName evidence="4 9">Ribosomal RNA small subunit methyltransferase D</fullName>
        <ecNumber evidence="3 9">2.1.1.171</ecNumber>
    </recommendedName>
</protein>
<organism evidence="10 11">
    <name type="scientific">Agaribacter flavus</name>
    <dbReference type="NCBI Taxonomy" id="1902781"/>
    <lineage>
        <taxon>Bacteria</taxon>
        <taxon>Pseudomonadati</taxon>
        <taxon>Pseudomonadota</taxon>
        <taxon>Gammaproteobacteria</taxon>
        <taxon>Alteromonadales</taxon>
        <taxon>Alteromonadaceae</taxon>
        <taxon>Agaribacter</taxon>
    </lineage>
</organism>
<dbReference type="PROSITE" id="PS00092">
    <property type="entry name" value="N6_MTASE"/>
    <property type="match status" value="1"/>
</dbReference>
<keyword evidence="6 9" id="KW-0808">Transferase</keyword>
<dbReference type="GO" id="GO:0052913">
    <property type="term" value="F:16S rRNA (guanine(966)-N(2))-methyltransferase activity"/>
    <property type="evidence" value="ECO:0007669"/>
    <property type="project" value="UniProtKB-EC"/>
</dbReference>
<evidence type="ECO:0000256" key="8">
    <source>
        <dbReference type="ARBA" id="ARBA00048326"/>
    </source>
</evidence>
<dbReference type="InterPro" id="IPR002052">
    <property type="entry name" value="DNA_methylase_N6_adenine_CS"/>
</dbReference>
<evidence type="ECO:0000256" key="4">
    <source>
        <dbReference type="ARBA" id="ARBA00013682"/>
    </source>
</evidence>
<dbReference type="EMBL" id="JBHRSW010000021">
    <property type="protein sequence ID" value="MFC3122371.1"/>
    <property type="molecule type" value="Genomic_DNA"/>
</dbReference>
<keyword evidence="11" id="KW-1185">Reference proteome</keyword>
<proteinExistence type="inferred from homology"/>
<keyword evidence="7 9" id="KW-0949">S-adenosyl-L-methionine</keyword>
<comment type="function">
    <text evidence="1 9">Specifically methylates the guanine in position 966 of 16S rRNA in the assembled 30S particle.</text>
</comment>
<evidence type="ECO:0000256" key="9">
    <source>
        <dbReference type="PIRNR" id="PIRNR004553"/>
    </source>
</evidence>
<comment type="catalytic activity">
    <reaction evidence="8 9">
        <text>guanosine(966) in 16S rRNA + S-adenosyl-L-methionine = N(2)-methylguanosine(966) in 16S rRNA + S-adenosyl-L-homocysteine + H(+)</text>
        <dbReference type="Rhea" id="RHEA:23548"/>
        <dbReference type="Rhea" id="RHEA-COMP:10211"/>
        <dbReference type="Rhea" id="RHEA-COMP:10212"/>
        <dbReference type="ChEBI" id="CHEBI:15378"/>
        <dbReference type="ChEBI" id="CHEBI:57856"/>
        <dbReference type="ChEBI" id="CHEBI:59789"/>
        <dbReference type="ChEBI" id="CHEBI:74269"/>
        <dbReference type="ChEBI" id="CHEBI:74481"/>
        <dbReference type="EC" id="2.1.1.171"/>
    </reaction>
</comment>
<dbReference type="InterPro" id="IPR029063">
    <property type="entry name" value="SAM-dependent_MTases_sf"/>
</dbReference>
<evidence type="ECO:0000313" key="11">
    <source>
        <dbReference type="Proteomes" id="UP001595478"/>
    </source>
</evidence>
<dbReference type="PIRSF" id="PIRSF004553">
    <property type="entry name" value="CHP00095"/>
    <property type="match status" value="1"/>
</dbReference>
<gene>
    <name evidence="10" type="primary">rsmD</name>
    <name evidence="10" type="ORF">ACFOHL_12140</name>
</gene>
<reference evidence="11" key="1">
    <citation type="journal article" date="2019" name="Int. J. Syst. Evol. Microbiol.">
        <title>The Global Catalogue of Microorganisms (GCM) 10K type strain sequencing project: providing services to taxonomists for standard genome sequencing and annotation.</title>
        <authorList>
            <consortium name="The Broad Institute Genomics Platform"/>
            <consortium name="The Broad Institute Genome Sequencing Center for Infectious Disease"/>
            <person name="Wu L."/>
            <person name="Ma J."/>
        </authorList>
    </citation>
    <scope>NUCLEOTIDE SEQUENCE [LARGE SCALE GENOMIC DNA]</scope>
    <source>
        <strain evidence="11">KCTC 52473</strain>
    </source>
</reference>
<evidence type="ECO:0000256" key="6">
    <source>
        <dbReference type="ARBA" id="ARBA00022679"/>
    </source>
</evidence>
<evidence type="ECO:0000256" key="5">
    <source>
        <dbReference type="ARBA" id="ARBA00022603"/>
    </source>
</evidence>
<comment type="caution">
    <text evidence="10">The sequence shown here is derived from an EMBL/GenBank/DDBJ whole genome shotgun (WGS) entry which is preliminary data.</text>
</comment>
<sequence>MPSNSKRNKLSRGIKHAPNHKPQLGFVRIISGKHRGRKLTVRDAQGLRPTTDRIKETLFNWLIGDVAGKRVLDMFAGSGSLGFEALSRHADNVTFFELDPKTTDLLRENAKQLKENEYVHILQGDALQLANKLTRPVDLVFIDPPFNMGLLDKSVEALLASKNLNPAAKLYLEFESDLSFNPPKELKIIKEKASKTLRALLLEYQASDI</sequence>
<comment type="similarity">
    <text evidence="2 9">Belongs to the methyltransferase superfamily. RsmD family.</text>
</comment>
<dbReference type="Pfam" id="PF03602">
    <property type="entry name" value="Cons_hypoth95"/>
    <property type="match status" value="1"/>
</dbReference>
<dbReference type="EC" id="2.1.1.171" evidence="3 9"/>